<evidence type="ECO:0000256" key="10">
    <source>
        <dbReference type="SAM" id="SignalP"/>
    </source>
</evidence>
<evidence type="ECO:0000256" key="5">
    <source>
        <dbReference type="ARBA" id="ARBA00023034"/>
    </source>
</evidence>
<sequence>MKLKSVTARGTFNLVVISAVIYLQCQCCNAKPLLKGKKPHSKEVNSLPGEHLELGPEAEDLHPPDHIAGLKIERDGHVNKDFHQEVVMGNVKMHPDDPEVEQTQKLTDIFHRMDTDDDNFITLEELETWIKDKVEEHMDEAVEQNNEIFLAIDSDKDGALTWSEYHQHFLVHKGGVNEKYAKLHQQIHNGKQEHNDDLDYKYRDEISQDNFRWTEADEDHDKKLSSHEFLGFRHPEHSKVMLESMVRDILASLDSNKDGQLTAEEFAMLPPGEVDEKWQEQDRAFQQEREKEFHEHIDIDHNGVASFDELMAYTDPRNSLHAKNEAFNLLQFADRDHDGRLSLAEMLDMRDLFLGSNVANPAQSFHDEF</sequence>
<feature type="chain" id="PRO_5046650095" description="45 kDa calcium-binding protein" evidence="10">
    <location>
        <begin position="31"/>
        <end position="369"/>
    </location>
</feature>
<dbReference type="RefSeq" id="XP_014664495.1">
    <property type="nucleotide sequence ID" value="XM_014809009.1"/>
</dbReference>
<dbReference type="GeneID" id="106806872"/>
<evidence type="ECO:0000256" key="7">
    <source>
        <dbReference type="ARBA" id="ARBA00023769"/>
    </source>
</evidence>
<dbReference type="PROSITE" id="PS00018">
    <property type="entry name" value="EF_HAND_1"/>
    <property type="match status" value="5"/>
</dbReference>
<proteinExistence type="predicted"/>
<keyword evidence="5" id="KW-0333">Golgi apparatus</keyword>
<keyword evidence="4" id="KW-0106">Calcium</keyword>
<dbReference type="PROSITE" id="PS50222">
    <property type="entry name" value="EF_HAND_2"/>
    <property type="match status" value="4"/>
</dbReference>
<name>A0ABM1DX24_PRICU</name>
<dbReference type="CDD" id="cd16225">
    <property type="entry name" value="EFh_CREC_cab45"/>
    <property type="match status" value="1"/>
</dbReference>
<feature type="signal peptide" evidence="10">
    <location>
        <begin position="1"/>
        <end position="30"/>
    </location>
</feature>
<evidence type="ECO:0000256" key="9">
    <source>
        <dbReference type="ARBA" id="ARBA00031511"/>
    </source>
</evidence>
<evidence type="ECO:0000256" key="3">
    <source>
        <dbReference type="ARBA" id="ARBA00022737"/>
    </source>
</evidence>
<dbReference type="InterPro" id="IPR002048">
    <property type="entry name" value="EF_hand_dom"/>
</dbReference>
<feature type="domain" description="EF-hand" evidence="11">
    <location>
        <begin position="241"/>
        <end position="276"/>
    </location>
</feature>
<feature type="domain" description="EF-hand" evidence="11">
    <location>
        <begin position="321"/>
        <end position="356"/>
    </location>
</feature>
<evidence type="ECO:0000313" key="12">
    <source>
        <dbReference type="Proteomes" id="UP000695022"/>
    </source>
</evidence>
<dbReference type="Pfam" id="PF13202">
    <property type="entry name" value="EF-hand_5"/>
    <property type="match status" value="1"/>
</dbReference>
<gene>
    <name evidence="13" type="primary">LOC106806872</name>
</gene>
<dbReference type="SUPFAM" id="SSF47473">
    <property type="entry name" value="EF-hand"/>
    <property type="match status" value="2"/>
</dbReference>
<evidence type="ECO:0000256" key="6">
    <source>
        <dbReference type="ARBA" id="ARBA00023180"/>
    </source>
</evidence>
<evidence type="ECO:0000256" key="2">
    <source>
        <dbReference type="ARBA" id="ARBA00022729"/>
    </source>
</evidence>
<evidence type="ECO:0000259" key="11">
    <source>
        <dbReference type="PROSITE" id="PS50222"/>
    </source>
</evidence>
<dbReference type="SMART" id="SM00054">
    <property type="entry name" value="EFh"/>
    <property type="match status" value="3"/>
</dbReference>
<feature type="domain" description="EF-hand" evidence="11">
    <location>
        <begin position="140"/>
        <end position="175"/>
    </location>
</feature>
<dbReference type="Gene3D" id="1.10.238.10">
    <property type="entry name" value="EF-hand"/>
    <property type="match status" value="3"/>
</dbReference>
<dbReference type="PANTHER" id="PTHR10827">
    <property type="entry name" value="RETICULOCALBIN"/>
    <property type="match status" value="1"/>
</dbReference>
<reference evidence="13" key="1">
    <citation type="submission" date="2025-08" db="UniProtKB">
        <authorList>
            <consortium name="RefSeq"/>
        </authorList>
    </citation>
    <scope>IDENTIFICATION</scope>
</reference>
<evidence type="ECO:0000256" key="8">
    <source>
        <dbReference type="ARBA" id="ARBA00023817"/>
    </source>
</evidence>
<evidence type="ECO:0000256" key="1">
    <source>
        <dbReference type="ARBA" id="ARBA00022723"/>
    </source>
</evidence>
<keyword evidence="1" id="KW-0479">Metal-binding</keyword>
<dbReference type="InterPro" id="IPR027240">
    <property type="entry name" value="CAB45_EFh"/>
</dbReference>
<evidence type="ECO:0000256" key="4">
    <source>
        <dbReference type="ARBA" id="ARBA00022837"/>
    </source>
</evidence>
<dbReference type="InterPro" id="IPR018247">
    <property type="entry name" value="EF_Hand_1_Ca_BS"/>
</dbReference>
<dbReference type="Proteomes" id="UP000695022">
    <property type="component" value="Unplaced"/>
</dbReference>
<comment type="subcellular location">
    <subcellularLocation>
        <location evidence="7">Golgi apparatus lumen</location>
    </subcellularLocation>
</comment>
<keyword evidence="2 10" id="KW-0732">Signal</keyword>
<dbReference type="Pfam" id="PF13499">
    <property type="entry name" value="EF-hand_7"/>
    <property type="match status" value="2"/>
</dbReference>
<keyword evidence="3" id="KW-0677">Repeat</keyword>
<feature type="domain" description="EF-hand" evidence="11">
    <location>
        <begin position="101"/>
        <end position="136"/>
    </location>
</feature>
<dbReference type="InterPro" id="IPR011992">
    <property type="entry name" value="EF-hand-dom_pair"/>
</dbReference>
<evidence type="ECO:0000313" key="13">
    <source>
        <dbReference type="RefSeq" id="XP_014664495.1"/>
    </source>
</evidence>
<keyword evidence="12" id="KW-1185">Reference proteome</keyword>
<protein>
    <recommendedName>
        <fullName evidence="8">45 kDa calcium-binding protein</fullName>
    </recommendedName>
    <alternativeName>
        <fullName evidence="9">Stromal cell-derived factor 4</fullName>
    </alternativeName>
</protein>
<dbReference type="PANTHER" id="PTHR10827:SF98">
    <property type="entry name" value="45 KDA CALCIUM-BINDING PROTEIN"/>
    <property type="match status" value="1"/>
</dbReference>
<keyword evidence="6" id="KW-0325">Glycoprotein</keyword>
<accession>A0ABM1DX24</accession>
<organism evidence="12 13">
    <name type="scientific">Priapulus caudatus</name>
    <name type="common">Priapulid worm</name>
    <dbReference type="NCBI Taxonomy" id="37621"/>
    <lineage>
        <taxon>Eukaryota</taxon>
        <taxon>Metazoa</taxon>
        <taxon>Ecdysozoa</taxon>
        <taxon>Scalidophora</taxon>
        <taxon>Priapulida</taxon>
        <taxon>Priapulimorpha</taxon>
        <taxon>Priapulimorphida</taxon>
        <taxon>Priapulidae</taxon>
        <taxon>Priapulus</taxon>
    </lineage>
</organism>